<dbReference type="InterPro" id="IPR028082">
    <property type="entry name" value="Peripla_BP_I"/>
</dbReference>
<evidence type="ECO:0000256" key="2">
    <source>
        <dbReference type="ARBA" id="ARBA00023125"/>
    </source>
</evidence>
<dbReference type="GO" id="GO:0003700">
    <property type="term" value="F:DNA-binding transcription factor activity"/>
    <property type="evidence" value="ECO:0007669"/>
    <property type="project" value="TreeGrafter"/>
</dbReference>
<dbReference type="InterPro" id="IPR046335">
    <property type="entry name" value="LacI/GalR-like_sensor"/>
</dbReference>
<evidence type="ECO:0000313" key="5">
    <source>
        <dbReference type="EMBL" id="QGQ99947.1"/>
    </source>
</evidence>
<keyword evidence="6" id="KW-1185">Reference proteome</keyword>
<dbReference type="CDD" id="cd01392">
    <property type="entry name" value="HTH_LacI"/>
    <property type="match status" value="1"/>
</dbReference>
<dbReference type="Pfam" id="PF00356">
    <property type="entry name" value="LacI"/>
    <property type="match status" value="1"/>
</dbReference>
<accession>A0A6B8RVH9</accession>
<dbReference type="SMART" id="SM00354">
    <property type="entry name" value="HTH_LACI"/>
    <property type="match status" value="1"/>
</dbReference>
<dbReference type="CDD" id="cd01544">
    <property type="entry name" value="PBP1_GalR"/>
    <property type="match status" value="1"/>
</dbReference>
<dbReference type="AlphaFoldDB" id="A0A6B8RVH9"/>
<dbReference type="InterPro" id="IPR000843">
    <property type="entry name" value="HTH_LacI"/>
</dbReference>
<dbReference type="PANTHER" id="PTHR30146">
    <property type="entry name" value="LACI-RELATED TRANSCRIPTIONAL REPRESSOR"/>
    <property type="match status" value="1"/>
</dbReference>
<evidence type="ECO:0000256" key="3">
    <source>
        <dbReference type="ARBA" id="ARBA00023163"/>
    </source>
</evidence>
<organism evidence="5 6">
    <name type="scientific">Paenibacillus psychroresistens</name>
    <dbReference type="NCBI Taxonomy" id="1778678"/>
    <lineage>
        <taxon>Bacteria</taxon>
        <taxon>Bacillati</taxon>
        <taxon>Bacillota</taxon>
        <taxon>Bacilli</taxon>
        <taxon>Bacillales</taxon>
        <taxon>Paenibacillaceae</taxon>
        <taxon>Paenibacillus</taxon>
    </lineage>
</organism>
<keyword evidence="2" id="KW-0238">DNA-binding</keyword>
<dbReference type="PROSITE" id="PS00356">
    <property type="entry name" value="HTH_LACI_1"/>
    <property type="match status" value="1"/>
</dbReference>
<protein>
    <submittedName>
        <fullName evidence="5">LacI family transcriptional regulator</fullName>
    </submittedName>
</protein>
<dbReference type="SUPFAM" id="SSF47413">
    <property type="entry name" value="lambda repressor-like DNA-binding domains"/>
    <property type="match status" value="1"/>
</dbReference>
<dbReference type="InterPro" id="IPR010982">
    <property type="entry name" value="Lambda_DNA-bd_dom_sf"/>
</dbReference>
<evidence type="ECO:0000313" key="6">
    <source>
        <dbReference type="Proteomes" id="UP000426246"/>
    </source>
</evidence>
<dbReference type="EMBL" id="CP034235">
    <property type="protein sequence ID" value="QGQ99947.1"/>
    <property type="molecule type" value="Genomic_DNA"/>
</dbReference>
<dbReference type="Gene3D" id="1.10.260.40">
    <property type="entry name" value="lambda repressor-like DNA-binding domains"/>
    <property type="match status" value="1"/>
</dbReference>
<name>A0A6B8RVH9_9BACL</name>
<keyword evidence="3" id="KW-0804">Transcription</keyword>
<dbReference type="KEGG" id="ppsc:EHS13_04055"/>
<dbReference type="SUPFAM" id="SSF53822">
    <property type="entry name" value="Periplasmic binding protein-like I"/>
    <property type="match status" value="1"/>
</dbReference>
<dbReference type="GO" id="GO:0000976">
    <property type="term" value="F:transcription cis-regulatory region binding"/>
    <property type="evidence" value="ECO:0007669"/>
    <property type="project" value="TreeGrafter"/>
</dbReference>
<evidence type="ECO:0000256" key="1">
    <source>
        <dbReference type="ARBA" id="ARBA00023015"/>
    </source>
</evidence>
<gene>
    <name evidence="5" type="ORF">EHS13_04055</name>
</gene>
<dbReference type="Proteomes" id="UP000426246">
    <property type="component" value="Chromosome"/>
</dbReference>
<dbReference type="OrthoDB" id="43195at2"/>
<proteinExistence type="predicted"/>
<dbReference type="PROSITE" id="PS50932">
    <property type="entry name" value="HTH_LACI_2"/>
    <property type="match status" value="1"/>
</dbReference>
<reference evidence="6" key="1">
    <citation type="submission" date="2018-11" db="EMBL/GenBank/DDBJ databases">
        <title>Complete genome sequence of Paenibacillus sp. ML311-T8.</title>
        <authorList>
            <person name="Nam Y.-D."/>
            <person name="Kang J."/>
            <person name="Chung W.-H."/>
            <person name="Park Y.S."/>
        </authorList>
    </citation>
    <scope>NUCLEOTIDE SEQUENCE [LARGE SCALE GENOMIC DNA]</scope>
    <source>
        <strain evidence="6">ML311-T8</strain>
    </source>
</reference>
<dbReference type="PANTHER" id="PTHR30146:SF109">
    <property type="entry name" value="HTH-TYPE TRANSCRIPTIONAL REGULATOR GALS"/>
    <property type="match status" value="1"/>
</dbReference>
<dbReference type="Pfam" id="PF13377">
    <property type="entry name" value="Peripla_BP_3"/>
    <property type="match status" value="1"/>
</dbReference>
<evidence type="ECO:0000259" key="4">
    <source>
        <dbReference type="PROSITE" id="PS50932"/>
    </source>
</evidence>
<feature type="domain" description="HTH lacI-type" evidence="4">
    <location>
        <begin position="2"/>
        <end position="58"/>
    </location>
</feature>
<sequence length="345" mass="38745">MAKLKDVAEYVGVSISTVSRVISNDNSRAVSPETRTKIWDAVAKLGYEPNKIARQLVKGKKAENQVTKKVGCIVATPQNKYNHPYFSFILDGIEKGLADQGYYLSFIHTGEEIKNPSFLQKVLYESEIDGLIFVEGIENETYEYIKKHIPFIVGVDFADDSVSQVSYDRLAAAKEAVFHLLQQGHHDIGYIGGVGLSQKIEKEKRFRGYKSALDEAGLELKQEWILNANWDVDKSYALMKELLQNPAISRPTAMFAASDMMAISAMRAVLESNLRIPEDIAFIGIDNIEFSQYTSPPLSSIHIPKFEIGYIAAKTIVDVIQNRYPIPVKIMVPFELKTRESSLKI</sequence>
<keyword evidence="1" id="KW-0805">Transcription regulation</keyword>
<dbReference type="Gene3D" id="3.40.50.2300">
    <property type="match status" value="2"/>
</dbReference>